<feature type="region of interest" description="Disordered" evidence="1">
    <location>
        <begin position="1"/>
        <end position="100"/>
    </location>
</feature>
<organism evidence="2 3">
    <name type="scientific">Nocardia arthritidis</name>
    <dbReference type="NCBI Taxonomy" id="228602"/>
    <lineage>
        <taxon>Bacteria</taxon>
        <taxon>Bacillati</taxon>
        <taxon>Actinomycetota</taxon>
        <taxon>Actinomycetes</taxon>
        <taxon>Mycobacteriales</taxon>
        <taxon>Nocardiaceae</taxon>
        <taxon>Nocardia</taxon>
    </lineage>
</organism>
<keyword evidence="3" id="KW-1185">Reference proteome</keyword>
<evidence type="ECO:0000313" key="2">
    <source>
        <dbReference type="EMBL" id="QIS11376.1"/>
    </source>
</evidence>
<dbReference type="KEGG" id="nah:F5544_17500"/>
<feature type="compositionally biased region" description="Low complexity" evidence="1">
    <location>
        <begin position="51"/>
        <end position="61"/>
    </location>
</feature>
<reference evidence="2 3" key="1">
    <citation type="journal article" date="2019" name="ACS Chem. Biol.">
        <title>Identification and Mobilization of a Cryptic Antibiotic Biosynthesis Gene Locus from a Human-Pathogenic Nocardia Isolate.</title>
        <authorList>
            <person name="Herisse M."/>
            <person name="Ishida K."/>
            <person name="Porter J.L."/>
            <person name="Howden B."/>
            <person name="Hertweck C."/>
            <person name="Stinear T.P."/>
            <person name="Pidot S.J."/>
        </authorList>
    </citation>
    <scope>NUCLEOTIDE SEQUENCE [LARGE SCALE GENOMIC DNA]</scope>
    <source>
        <strain evidence="2 3">AUSMDU00012717</strain>
    </source>
</reference>
<accession>A0A6G9YEA3</accession>
<feature type="compositionally biased region" description="Polar residues" evidence="1">
    <location>
        <begin position="41"/>
        <end position="50"/>
    </location>
</feature>
<dbReference type="EMBL" id="CP046172">
    <property type="protein sequence ID" value="QIS11376.1"/>
    <property type="molecule type" value="Genomic_DNA"/>
</dbReference>
<dbReference type="Proteomes" id="UP000503540">
    <property type="component" value="Chromosome"/>
</dbReference>
<gene>
    <name evidence="2" type="ORF">F5544_17500</name>
</gene>
<sequence length="185" mass="20420">MNERTTDATERDDAETGQHAAGRDPKLAAVHRQAEHEAPQAKTTAPQSGPSTSDTDTSTESAVHDMREAGIASESSGPQPLSESDRLAAQSNSGQEPIEPLFVAADRERLRDRWRELQIAFVDDPRAAVEQAHELVGATIDQLTASYADRHKRMSDEWSSGAGDTEALRTRFREYRVFFQQLLST</sequence>
<dbReference type="RefSeq" id="WP_167474206.1">
    <property type="nucleotide sequence ID" value="NZ_CP046172.1"/>
</dbReference>
<evidence type="ECO:0000313" key="3">
    <source>
        <dbReference type="Proteomes" id="UP000503540"/>
    </source>
</evidence>
<proteinExistence type="predicted"/>
<name>A0A6G9YEA3_9NOCA</name>
<dbReference type="AlphaFoldDB" id="A0A6G9YEA3"/>
<protein>
    <submittedName>
        <fullName evidence="2">Uncharacterized protein</fullName>
    </submittedName>
</protein>
<feature type="compositionally biased region" description="Polar residues" evidence="1">
    <location>
        <begin position="73"/>
        <end position="82"/>
    </location>
</feature>
<feature type="compositionally biased region" description="Basic and acidic residues" evidence="1">
    <location>
        <begin position="1"/>
        <end position="39"/>
    </location>
</feature>
<evidence type="ECO:0000256" key="1">
    <source>
        <dbReference type="SAM" id="MobiDB-lite"/>
    </source>
</evidence>